<dbReference type="InterPro" id="IPR000754">
    <property type="entry name" value="Ribosomal_uS9"/>
</dbReference>
<dbReference type="PROSITE" id="PS00360">
    <property type="entry name" value="RIBOSOMAL_S9"/>
    <property type="match status" value="1"/>
</dbReference>
<feature type="compositionally biased region" description="Basic residues" evidence="7">
    <location>
        <begin position="116"/>
        <end position="135"/>
    </location>
</feature>
<comment type="caution">
    <text evidence="8">The sequence shown here is derived from an EMBL/GenBank/DDBJ whole genome shotgun (WGS) entry which is preliminary data.</text>
</comment>
<dbReference type="InterPro" id="IPR020568">
    <property type="entry name" value="Ribosomal_Su5_D2-typ_SF"/>
</dbReference>
<gene>
    <name evidence="5" type="primary">rpsI</name>
    <name evidence="8" type="ORF">COV34_02120</name>
</gene>
<dbReference type="InterPro" id="IPR020574">
    <property type="entry name" value="Ribosomal_uS9_CS"/>
</dbReference>
<dbReference type="PANTHER" id="PTHR21569">
    <property type="entry name" value="RIBOSOMAL PROTEIN S9"/>
    <property type="match status" value="1"/>
</dbReference>
<dbReference type="HAMAP" id="MF_00532_B">
    <property type="entry name" value="Ribosomal_uS9_B"/>
    <property type="match status" value="1"/>
</dbReference>
<evidence type="ECO:0000256" key="7">
    <source>
        <dbReference type="SAM" id="MobiDB-lite"/>
    </source>
</evidence>
<evidence type="ECO:0000313" key="8">
    <source>
        <dbReference type="EMBL" id="PIR38381.1"/>
    </source>
</evidence>
<evidence type="ECO:0000256" key="5">
    <source>
        <dbReference type="HAMAP-Rule" id="MF_00532"/>
    </source>
</evidence>
<dbReference type="AlphaFoldDB" id="A0A2H0QVT5"/>
<protein>
    <recommendedName>
        <fullName evidence="4 5">Small ribosomal subunit protein uS9</fullName>
    </recommendedName>
</protein>
<dbReference type="InterPro" id="IPR014721">
    <property type="entry name" value="Ribsml_uS5_D2-typ_fold_subgr"/>
</dbReference>
<keyword evidence="3 5" id="KW-0687">Ribonucleoprotein</keyword>
<name>A0A2H0QVT5_9BACT</name>
<feature type="region of interest" description="Disordered" evidence="7">
    <location>
        <begin position="104"/>
        <end position="135"/>
    </location>
</feature>
<sequence>MAVEKNEKYIGATGRRKTSTARVRITPAKSASVTVNERDYTVYFPTQELRAVVMDAFNTEGVAEKFAVTVKVVGGGIHSQAEAVRHGIARALVKKDEILRKPLKKEGYLKRDPRTKERRKFGLKKARKAPQWSKR</sequence>
<dbReference type="SUPFAM" id="SSF54211">
    <property type="entry name" value="Ribosomal protein S5 domain 2-like"/>
    <property type="match status" value="1"/>
</dbReference>
<evidence type="ECO:0000256" key="3">
    <source>
        <dbReference type="ARBA" id="ARBA00023274"/>
    </source>
</evidence>
<dbReference type="GO" id="GO:0006412">
    <property type="term" value="P:translation"/>
    <property type="evidence" value="ECO:0007669"/>
    <property type="project" value="UniProtKB-UniRule"/>
</dbReference>
<comment type="similarity">
    <text evidence="1 5 6">Belongs to the universal ribosomal protein uS9 family.</text>
</comment>
<evidence type="ECO:0000256" key="2">
    <source>
        <dbReference type="ARBA" id="ARBA00022980"/>
    </source>
</evidence>
<dbReference type="EMBL" id="PCXL01000011">
    <property type="protein sequence ID" value="PIR38381.1"/>
    <property type="molecule type" value="Genomic_DNA"/>
</dbReference>
<keyword evidence="2 5" id="KW-0689">Ribosomal protein</keyword>
<dbReference type="GO" id="GO:0003735">
    <property type="term" value="F:structural constituent of ribosome"/>
    <property type="evidence" value="ECO:0007669"/>
    <property type="project" value="InterPro"/>
</dbReference>
<dbReference type="FunFam" id="3.30.230.10:FF:000001">
    <property type="entry name" value="30S ribosomal protein S9"/>
    <property type="match status" value="1"/>
</dbReference>
<feature type="compositionally biased region" description="Basic and acidic residues" evidence="7">
    <location>
        <begin position="104"/>
        <end position="115"/>
    </location>
</feature>
<accession>A0A2H0QVT5</accession>
<dbReference type="GO" id="GO:0022627">
    <property type="term" value="C:cytosolic small ribosomal subunit"/>
    <property type="evidence" value="ECO:0007669"/>
    <property type="project" value="TreeGrafter"/>
</dbReference>
<organism evidence="8 9">
    <name type="scientific">Candidatus Zambryskibacteria bacterium CG10_big_fil_rev_8_21_14_0_10_42_12</name>
    <dbReference type="NCBI Taxonomy" id="1975115"/>
    <lineage>
        <taxon>Bacteria</taxon>
        <taxon>Candidatus Zambryskiibacteriota</taxon>
    </lineage>
</organism>
<dbReference type="PANTHER" id="PTHR21569:SF1">
    <property type="entry name" value="SMALL RIBOSOMAL SUBUNIT PROTEIN US9M"/>
    <property type="match status" value="1"/>
</dbReference>
<evidence type="ECO:0000256" key="4">
    <source>
        <dbReference type="ARBA" id="ARBA00035259"/>
    </source>
</evidence>
<dbReference type="NCBIfam" id="NF001099">
    <property type="entry name" value="PRK00132.1"/>
    <property type="match status" value="1"/>
</dbReference>
<dbReference type="Gene3D" id="3.30.230.10">
    <property type="match status" value="1"/>
</dbReference>
<dbReference type="Proteomes" id="UP000231333">
    <property type="component" value="Unassembled WGS sequence"/>
</dbReference>
<evidence type="ECO:0000256" key="1">
    <source>
        <dbReference type="ARBA" id="ARBA00005251"/>
    </source>
</evidence>
<evidence type="ECO:0000313" key="9">
    <source>
        <dbReference type="Proteomes" id="UP000231333"/>
    </source>
</evidence>
<evidence type="ECO:0000256" key="6">
    <source>
        <dbReference type="RuleBase" id="RU003815"/>
    </source>
</evidence>
<dbReference type="Pfam" id="PF00380">
    <property type="entry name" value="Ribosomal_S9"/>
    <property type="match status" value="1"/>
</dbReference>
<dbReference type="InterPro" id="IPR023035">
    <property type="entry name" value="Ribosomal_uS9_bac/plastid"/>
</dbReference>
<dbReference type="GO" id="GO:0003723">
    <property type="term" value="F:RNA binding"/>
    <property type="evidence" value="ECO:0007669"/>
    <property type="project" value="TreeGrafter"/>
</dbReference>
<reference evidence="8 9" key="1">
    <citation type="submission" date="2017-09" db="EMBL/GenBank/DDBJ databases">
        <title>Depth-based differentiation of microbial function through sediment-hosted aquifers and enrichment of novel symbionts in the deep terrestrial subsurface.</title>
        <authorList>
            <person name="Probst A.J."/>
            <person name="Ladd B."/>
            <person name="Jarett J.K."/>
            <person name="Geller-Mcgrath D.E."/>
            <person name="Sieber C.M."/>
            <person name="Emerson J.B."/>
            <person name="Anantharaman K."/>
            <person name="Thomas B.C."/>
            <person name="Malmstrom R."/>
            <person name="Stieglmeier M."/>
            <person name="Klingl A."/>
            <person name="Woyke T."/>
            <person name="Ryan C.M."/>
            <person name="Banfield J.F."/>
        </authorList>
    </citation>
    <scope>NUCLEOTIDE SEQUENCE [LARGE SCALE GENOMIC DNA]</scope>
    <source>
        <strain evidence="8">CG10_big_fil_rev_8_21_14_0_10_42_12</strain>
    </source>
</reference>
<proteinExistence type="inferred from homology"/>